<feature type="region of interest" description="Disordered" evidence="1">
    <location>
        <begin position="1"/>
        <end position="42"/>
    </location>
</feature>
<dbReference type="KEGG" id="scor:J3U87_22800"/>
<accession>A0A8A4TE91</accession>
<dbReference type="AlphaFoldDB" id="A0A8A4TE91"/>
<evidence type="ECO:0000256" key="1">
    <source>
        <dbReference type="SAM" id="MobiDB-lite"/>
    </source>
</evidence>
<organism evidence="2 3">
    <name type="scientific">Sulfidibacter corallicola</name>
    <dbReference type="NCBI Taxonomy" id="2818388"/>
    <lineage>
        <taxon>Bacteria</taxon>
        <taxon>Pseudomonadati</taxon>
        <taxon>Acidobacteriota</taxon>
        <taxon>Holophagae</taxon>
        <taxon>Acanthopleuribacterales</taxon>
        <taxon>Acanthopleuribacteraceae</taxon>
        <taxon>Sulfidibacter</taxon>
    </lineage>
</organism>
<protein>
    <submittedName>
        <fullName evidence="2">Uncharacterized protein</fullName>
    </submittedName>
</protein>
<feature type="compositionally biased region" description="Basic and acidic residues" evidence="1">
    <location>
        <begin position="20"/>
        <end position="29"/>
    </location>
</feature>
<sequence>MKQSGAFNLSWVLPSPNLDQEGRNDRTQETQDPDVPPSADPFLLSDVHGFAPIQKRQGHDSRVGLPGRARHRGINLFENDGVNSVFYKIFLVKTRNRHRPGR</sequence>
<gene>
    <name evidence="2" type="ORF">J3U87_22800</name>
</gene>
<keyword evidence="3" id="KW-1185">Reference proteome</keyword>
<evidence type="ECO:0000313" key="3">
    <source>
        <dbReference type="Proteomes" id="UP000663929"/>
    </source>
</evidence>
<name>A0A8A4TE91_SULCO</name>
<reference evidence="2" key="1">
    <citation type="submission" date="2021-03" db="EMBL/GenBank/DDBJ databases">
        <title>Acanthopleuribacteraceae sp. M133.</title>
        <authorList>
            <person name="Wang G."/>
        </authorList>
    </citation>
    <scope>NUCLEOTIDE SEQUENCE</scope>
    <source>
        <strain evidence="2">M133</strain>
    </source>
</reference>
<evidence type="ECO:0000313" key="2">
    <source>
        <dbReference type="EMBL" id="QTD48419.1"/>
    </source>
</evidence>
<proteinExistence type="predicted"/>
<dbReference type="EMBL" id="CP071793">
    <property type="protein sequence ID" value="QTD48419.1"/>
    <property type="molecule type" value="Genomic_DNA"/>
</dbReference>
<dbReference type="Proteomes" id="UP000663929">
    <property type="component" value="Chromosome"/>
</dbReference>
<dbReference type="RefSeq" id="WP_237378070.1">
    <property type="nucleotide sequence ID" value="NZ_CP071793.1"/>
</dbReference>